<dbReference type="RefSeq" id="WP_109566054.1">
    <property type="nucleotide sequence ID" value="NZ_QGDJ01000015.1"/>
</dbReference>
<evidence type="ECO:0000313" key="1">
    <source>
        <dbReference type="EMBL" id="PWJ12881.1"/>
    </source>
</evidence>
<proteinExistence type="predicted"/>
<evidence type="ECO:0000313" key="3">
    <source>
        <dbReference type="Proteomes" id="UP000245839"/>
    </source>
</evidence>
<reference evidence="1 3" key="2">
    <citation type="submission" date="2018-03" db="EMBL/GenBank/DDBJ databases">
        <title>Genomic Encyclopedia of Archaeal and Bacterial Type Strains, Phase II (KMG-II): from individual species to whole genera.</title>
        <authorList>
            <person name="Goeker M."/>
        </authorList>
    </citation>
    <scope>NUCLEOTIDE SEQUENCE [LARGE SCALE GENOMIC DNA]</scope>
    <source>
        <strain evidence="1 3">DSM 25227</strain>
    </source>
</reference>
<sequence length="153" mass="16494">MTQRPRRRVLAVASAGGHWMQLMMLRPAWARHEVTWITTLEGLAEQAGLAPARLVPDCNRDTPLRALGCGALLLWHVLRLRPHAVVTTGALPGVLALAAGRLVGARTIWIDSVANAQEMSASGRLAARVATHRLSQWPEVARAEGAEYAGSVL</sequence>
<name>A0A2Y9B8X7_9RHOB</name>
<reference evidence="2 4" key="1">
    <citation type="submission" date="2016-10" db="EMBL/GenBank/DDBJ databases">
        <authorList>
            <person name="Cai Z."/>
        </authorList>
    </citation>
    <scope>NUCLEOTIDE SEQUENCE [LARGE SCALE GENOMIC DNA]</scope>
    <source>
        <strain evidence="2 4">DSM 25227</strain>
    </source>
</reference>
<organism evidence="2 4">
    <name type="scientific">Jannaschia seohaensis</name>
    <dbReference type="NCBI Taxonomy" id="475081"/>
    <lineage>
        <taxon>Bacteria</taxon>
        <taxon>Pseudomonadati</taxon>
        <taxon>Pseudomonadota</taxon>
        <taxon>Alphaproteobacteria</taxon>
        <taxon>Rhodobacterales</taxon>
        <taxon>Roseobacteraceae</taxon>
        <taxon>Jannaschia</taxon>
    </lineage>
</organism>
<protein>
    <submittedName>
        <fullName evidence="1 2">Oligosaccharide biosynthesis protein Alg14</fullName>
    </submittedName>
</protein>
<dbReference type="EMBL" id="QGDJ01000015">
    <property type="protein sequence ID" value="PWJ12881.1"/>
    <property type="molecule type" value="Genomic_DNA"/>
</dbReference>
<dbReference type="EMBL" id="UETC01000015">
    <property type="protein sequence ID" value="SSA50689.1"/>
    <property type="molecule type" value="Genomic_DNA"/>
</dbReference>
<dbReference type="Proteomes" id="UP000245839">
    <property type="component" value="Unassembled WGS sequence"/>
</dbReference>
<keyword evidence="3" id="KW-1185">Reference proteome</keyword>
<evidence type="ECO:0000313" key="4">
    <source>
        <dbReference type="Proteomes" id="UP000251571"/>
    </source>
</evidence>
<dbReference type="Proteomes" id="UP000251571">
    <property type="component" value="Unassembled WGS sequence"/>
</dbReference>
<accession>A0A2Y9B8X7</accession>
<dbReference type="AlphaFoldDB" id="A0A2Y9B8X7"/>
<dbReference type="OrthoDB" id="555447at2"/>
<gene>
    <name evidence="1" type="ORF">BCF38_11517</name>
    <name evidence="2" type="ORF">SAMN05421539_11517</name>
</gene>
<evidence type="ECO:0000313" key="2">
    <source>
        <dbReference type="EMBL" id="SSA50689.1"/>
    </source>
</evidence>
<dbReference type="Gene3D" id="3.40.50.2000">
    <property type="entry name" value="Glycogen Phosphorylase B"/>
    <property type="match status" value="1"/>
</dbReference>